<dbReference type="GO" id="GO:0000055">
    <property type="term" value="P:ribosomal large subunit export from nucleus"/>
    <property type="evidence" value="ECO:0007669"/>
    <property type="project" value="TreeGrafter"/>
</dbReference>
<keyword evidence="12" id="KW-0653">Protein transport</keyword>
<dbReference type="GO" id="GO:0032267">
    <property type="term" value="F:tRNA(Ile)-lysidine synthase activity"/>
    <property type="evidence" value="ECO:0007669"/>
    <property type="project" value="UniProtKB-EC"/>
</dbReference>
<comment type="similarity">
    <text evidence="3">Belongs to the NMD3 family.</text>
</comment>
<sequence>MSMDIDSVHLDVAGRQQTAPTVLCYNCGAPIDGTQPGGTLCPDCLKLTVDITQGIDKEGVLHQCRDCDRWFGPPAQWFVADRESRELLALCLRKLRGLNKTRIIDASFIWTEPHSRRIKLKVTVQQEAMEGTILQQTFDVEFVQHSKQCPDCAKSYTHNTWRACVQVRQKVPHKRTFLYLEQLMLKQGAHNQCINIKEVKNGIDFFFAEVNSAQKFVDFMTSVAPVKTKKSEELISLDTHTSKSSYKHTFSCELVPICKDDLVALPLKTAKSIGNIPPLTLCYRVGVCVYFIDPNTLQTADLSSVIYWRAPFTPIADVTNLVEFIVLDIEPLGPPQGRFVLANATVMRASDMGVNDIEYNIRTHLGSVLHVGDSAMGYHLTGTQFNNDNFEAIAESKQYGTTIPDVILVKKHYQSRKKNKVRNWKLKRMGLKDNEEMKPRKQDVDRDAIDYEQFLQDLEQDPELRQGANLYHNHQQRQQDHEMETDDEGEDEGLQIPMDQLIDEMEEMGRDAAGRMFRQTLSLRQAAALTTELLKAQLPPKWFGGRAGRQVGLAVSGGVDSMALATLCSRLRDEHETSSPAFTGFIVDHGLRPGSSEEALLVAEHLRMLGMPSRIFTLNWQQYGDPHALSNPETIARKLRYQALGLACREKGMKDLLFAHHADDQAETSLMRLSNKYLGRGLAGMHRETRIPECQGLYGVDSSGTPRILRSADRSNNNMLIESGGVTVLRPLLDYTKARLIATCEEAGTRWVEDQTNKDPSLTLRNAVRSLHESDRLPIALRRPNLRRVAESIRLTSSNREATAHRLFQTCSITLRPSSGTATCTIPDTTVLALARSPDSAHIKALLLRKLLLLVAPARQIDLATLSAASARFLLPANLHAKQPARETLALASAAVVRVGRDRSATATLYALHRTPPSRADRDSWPELRLTLPPALPPAEPTPPTERPRWSAWQLWDGRYWLRFASLSSASASPARLVVRFLRADEVQVVRRSLPARARRAFNEELAGVKGNVWPTLPVVAVAPEGARPWEERVVALPSVGWGRDGWVRFGGEGEAEAEFLWDVRYKEVDGWLTKAM</sequence>
<dbReference type="GO" id="GO:0005634">
    <property type="term" value="C:nucleus"/>
    <property type="evidence" value="ECO:0007669"/>
    <property type="project" value="UniProtKB-SubCell"/>
</dbReference>
<protein>
    <recommendedName>
        <fullName evidence="5">60S ribosomal export protein NMD3</fullName>
        <ecNumber evidence="4">6.3.4.19</ecNumber>
    </recommendedName>
</protein>
<evidence type="ECO:0000256" key="9">
    <source>
        <dbReference type="ARBA" id="ARBA00022694"/>
    </source>
</evidence>
<dbReference type="InterPro" id="IPR048899">
    <property type="entry name" value="NMD_SH3"/>
</dbReference>
<proteinExistence type="inferred from homology"/>
<dbReference type="GO" id="GO:0005737">
    <property type="term" value="C:cytoplasm"/>
    <property type="evidence" value="ECO:0007669"/>
    <property type="project" value="UniProtKB-SubCell"/>
</dbReference>
<evidence type="ECO:0000256" key="7">
    <source>
        <dbReference type="ARBA" id="ARBA00022490"/>
    </source>
</evidence>
<evidence type="ECO:0000256" key="3">
    <source>
        <dbReference type="ARBA" id="ARBA00009794"/>
    </source>
</evidence>
<evidence type="ECO:0000256" key="2">
    <source>
        <dbReference type="ARBA" id="ARBA00004496"/>
    </source>
</evidence>
<keyword evidence="13" id="KW-0539">Nucleus</keyword>
<keyword evidence="6" id="KW-0813">Transport</keyword>
<evidence type="ECO:0000313" key="20">
    <source>
        <dbReference type="Proteomes" id="UP000803884"/>
    </source>
</evidence>
<feature type="domain" description="60S ribosomal export protein NMD3 OB-fold" evidence="17">
    <location>
        <begin position="321"/>
        <end position="411"/>
    </location>
</feature>
<evidence type="ECO:0000313" key="19">
    <source>
        <dbReference type="EMBL" id="KAL1583481.1"/>
    </source>
</evidence>
<reference evidence="19 20" key="1">
    <citation type="journal article" date="2020" name="Microbiol. Resour. Announc.">
        <title>Draft Genome Sequence of a Cladosporium Species Isolated from the Mesophotic Ascidian Didemnum maculosum.</title>
        <authorList>
            <person name="Gioti A."/>
            <person name="Siaperas R."/>
            <person name="Nikolaivits E."/>
            <person name="Le Goff G."/>
            <person name="Ouazzani J."/>
            <person name="Kotoulas G."/>
            <person name="Topakas E."/>
        </authorList>
    </citation>
    <scope>NUCLEOTIDE SEQUENCE [LARGE SCALE GENOMIC DNA]</scope>
    <source>
        <strain evidence="19 20">TM138-S3</strain>
    </source>
</reference>
<name>A0AB34KIA6_9PEZI</name>
<accession>A0AB34KIA6</accession>
<evidence type="ECO:0000256" key="6">
    <source>
        <dbReference type="ARBA" id="ARBA00022448"/>
    </source>
</evidence>
<keyword evidence="7" id="KW-0963">Cytoplasm</keyword>
<dbReference type="PANTHER" id="PTHR12746">
    <property type="entry name" value="NONSENSE-MEDIATED MRNA DECAY PROTEIN 3"/>
    <property type="match status" value="1"/>
</dbReference>
<dbReference type="Gene3D" id="3.40.50.620">
    <property type="entry name" value="HUPs"/>
    <property type="match status" value="1"/>
</dbReference>
<feature type="domain" description="Nmd3 N-terminal" evidence="16">
    <location>
        <begin position="24"/>
        <end position="254"/>
    </location>
</feature>
<evidence type="ECO:0000256" key="5">
    <source>
        <dbReference type="ARBA" id="ARBA00017035"/>
    </source>
</evidence>
<evidence type="ECO:0000256" key="12">
    <source>
        <dbReference type="ARBA" id="ARBA00022927"/>
    </source>
</evidence>
<dbReference type="PANTHER" id="PTHR12746:SF2">
    <property type="entry name" value="60S RIBOSOMAL EXPORT PROTEIN NMD3"/>
    <property type="match status" value="1"/>
</dbReference>
<dbReference type="InterPro" id="IPR012094">
    <property type="entry name" value="tRNA_Ile_lys_synt"/>
</dbReference>
<dbReference type="GO" id="GO:0005524">
    <property type="term" value="F:ATP binding"/>
    <property type="evidence" value="ECO:0007669"/>
    <property type="project" value="UniProtKB-KW"/>
</dbReference>
<comment type="subcellular location">
    <subcellularLocation>
        <location evidence="2">Cytoplasm</location>
    </subcellularLocation>
    <subcellularLocation>
        <location evidence="1">Nucleus</location>
    </subcellularLocation>
</comment>
<dbReference type="EC" id="6.3.4.19" evidence="4"/>
<dbReference type="EMBL" id="JAAQHG020000035">
    <property type="protein sequence ID" value="KAL1583481.1"/>
    <property type="molecule type" value="Genomic_DNA"/>
</dbReference>
<keyword evidence="11" id="KW-0067">ATP-binding</keyword>
<dbReference type="InterPro" id="IPR048898">
    <property type="entry name" value="OB_NMD3"/>
</dbReference>
<evidence type="ECO:0000256" key="8">
    <source>
        <dbReference type="ARBA" id="ARBA00022598"/>
    </source>
</evidence>
<dbReference type="GO" id="GO:0008033">
    <property type="term" value="P:tRNA processing"/>
    <property type="evidence" value="ECO:0007669"/>
    <property type="project" value="UniProtKB-KW"/>
</dbReference>
<dbReference type="Pfam" id="PF21192">
    <property type="entry name" value="OB_NMD3"/>
    <property type="match status" value="1"/>
</dbReference>
<evidence type="ECO:0000256" key="14">
    <source>
        <dbReference type="ARBA" id="ARBA00048539"/>
    </source>
</evidence>
<dbReference type="Proteomes" id="UP000803884">
    <property type="component" value="Unassembled WGS sequence"/>
</dbReference>
<dbReference type="InterPro" id="IPR011063">
    <property type="entry name" value="TilS/TtcA_N"/>
</dbReference>
<dbReference type="RefSeq" id="XP_069226588.1">
    <property type="nucleotide sequence ID" value="XM_069376192.1"/>
</dbReference>
<keyword evidence="8" id="KW-0436">Ligase</keyword>
<evidence type="ECO:0000259" key="18">
    <source>
        <dbReference type="Pfam" id="PF21193"/>
    </source>
</evidence>
<organism evidence="19 20">
    <name type="scientific">Cladosporium halotolerans</name>
    <dbReference type="NCBI Taxonomy" id="1052096"/>
    <lineage>
        <taxon>Eukaryota</taxon>
        <taxon>Fungi</taxon>
        <taxon>Dikarya</taxon>
        <taxon>Ascomycota</taxon>
        <taxon>Pezizomycotina</taxon>
        <taxon>Dothideomycetes</taxon>
        <taxon>Dothideomycetidae</taxon>
        <taxon>Cladosporiales</taxon>
        <taxon>Cladosporiaceae</taxon>
        <taxon>Cladosporium</taxon>
    </lineage>
</organism>
<dbReference type="NCBIfam" id="TIGR02432">
    <property type="entry name" value="lysidine_TilS_N"/>
    <property type="match status" value="1"/>
</dbReference>
<dbReference type="InterPro" id="IPR007064">
    <property type="entry name" value="Nmd3_N"/>
</dbReference>
<evidence type="ECO:0000256" key="1">
    <source>
        <dbReference type="ARBA" id="ARBA00004123"/>
    </source>
</evidence>
<dbReference type="InterPro" id="IPR012795">
    <property type="entry name" value="tRNA_Ile_lys_synt_N"/>
</dbReference>
<dbReference type="InterPro" id="IPR039768">
    <property type="entry name" value="Nmd3"/>
</dbReference>
<dbReference type="GeneID" id="96009030"/>
<evidence type="ECO:0000256" key="10">
    <source>
        <dbReference type="ARBA" id="ARBA00022741"/>
    </source>
</evidence>
<dbReference type="SUPFAM" id="SSF52402">
    <property type="entry name" value="Adenine nucleotide alpha hydrolases-like"/>
    <property type="match status" value="1"/>
</dbReference>
<comment type="caution">
    <text evidence="19">The sequence shown here is derived from an EMBL/GenBank/DDBJ whole genome shotgun (WGS) entry which is preliminary data.</text>
</comment>
<evidence type="ECO:0000256" key="4">
    <source>
        <dbReference type="ARBA" id="ARBA00013267"/>
    </source>
</evidence>
<dbReference type="GO" id="GO:0015031">
    <property type="term" value="P:protein transport"/>
    <property type="evidence" value="ECO:0007669"/>
    <property type="project" value="UniProtKB-KW"/>
</dbReference>
<gene>
    <name evidence="19" type="ORF">WHR41_07588</name>
</gene>
<evidence type="ECO:0000259" key="16">
    <source>
        <dbReference type="Pfam" id="PF04981"/>
    </source>
</evidence>
<evidence type="ECO:0000259" key="15">
    <source>
        <dbReference type="Pfam" id="PF01171"/>
    </source>
</evidence>
<dbReference type="InterPro" id="IPR014729">
    <property type="entry name" value="Rossmann-like_a/b/a_fold"/>
</dbReference>
<dbReference type="Pfam" id="PF04981">
    <property type="entry name" value="NMD3"/>
    <property type="match status" value="1"/>
</dbReference>
<dbReference type="Pfam" id="PF01171">
    <property type="entry name" value="ATP_bind_3"/>
    <property type="match status" value="1"/>
</dbReference>
<dbReference type="AlphaFoldDB" id="A0AB34KIA6"/>
<dbReference type="HAMAP" id="MF_01161">
    <property type="entry name" value="tRNA_Ile_lys_synt"/>
    <property type="match status" value="1"/>
</dbReference>
<evidence type="ECO:0000256" key="11">
    <source>
        <dbReference type="ARBA" id="ARBA00022840"/>
    </source>
</evidence>
<keyword evidence="9" id="KW-0819">tRNA processing</keyword>
<dbReference type="CDD" id="cd01992">
    <property type="entry name" value="TilS_N"/>
    <property type="match status" value="1"/>
</dbReference>
<dbReference type="Pfam" id="PF21193">
    <property type="entry name" value="NMD_SH3"/>
    <property type="match status" value="1"/>
</dbReference>
<dbReference type="GO" id="GO:0043023">
    <property type="term" value="F:ribosomal large subunit binding"/>
    <property type="evidence" value="ECO:0007669"/>
    <property type="project" value="InterPro"/>
</dbReference>
<evidence type="ECO:0000259" key="17">
    <source>
        <dbReference type="Pfam" id="PF21192"/>
    </source>
</evidence>
<feature type="domain" description="60S ribosomal export protein NMD3 SH3" evidence="18">
    <location>
        <begin position="257"/>
        <end position="304"/>
    </location>
</feature>
<feature type="domain" description="tRNA(Ile)-lysidine/2-thiocytidine synthase N-terminal" evidence="15">
    <location>
        <begin position="551"/>
        <end position="770"/>
    </location>
</feature>
<keyword evidence="10" id="KW-0547">Nucleotide-binding</keyword>
<comment type="catalytic activity">
    <reaction evidence="14">
        <text>cytidine(34) in tRNA(Ile2) + L-lysine + ATP = lysidine(34) in tRNA(Ile2) + AMP + diphosphate + H(+)</text>
        <dbReference type="Rhea" id="RHEA:43744"/>
        <dbReference type="Rhea" id="RHEA-COMP:10625"/>
        <dbReference type="Rhea" id="RHEA-COMP:10670"/>
        <dbReference type="ChEBI" id="CHEBI:15378"/>
        <dbReference type="ChEBI" id="CHEBI:30616"/>
        <dbReference type="ChEBI" id="CHEBI:32551"/>
        <dbReference type="ChEBI" id="CHEBI:33019"/>
        <dbReference type="ChEBI" id="CHEBI:82748"/>
        <dbReference type="ChEBI" id="CHEBI:83665"/>
        <dbReference type="ChEBI" id="CHEBI:456215"/>
        <dbReference type="EC" id="6.3.4.19"/>
    </reaction>
</comment>
<evidence type="ECO:0000256" key="13">
    <source>
        <dbReference type="ARBA" id="ARBA00023242"/>
    </source>
</evidence>
<keyword evidence="20" id="KW-1185">Reference proteome</keyword>